<protein>
    <submittedName>
        <fullName evidence="5">Putative two-component system response regulator</fullName>
    </submittedName>
</protein>
<evidence type="ECO:0000313" key="5">
    <source>
        <dbReference type="EMBL" id="KWX01432.1"/>
    </source>
</evidence>
<keyword evidence="1" id="KW-0238">DNA-binding</keyword>
<evidence type="ECO:0000259" key="3">
    <source>
        <dbReference type="PROSITE" id="PS50043"/>
    </source>
</evidence>
<dbReference type="PROSITE" id="PS00622">
    <property type="entry name" value="HTH_LUXR_1"/>
    <property type="match status" value="1"/>
</dbReference>
<keyword evidence="2" id="KW-0597">Phosphoprotein</keyword>
<reference evidence="6" key="1">
    <citation type="submission" date="2015-04" db="EMBL/GenBank/DDBJ databases">
        <title>Physiological reanalysis, assessment of diazotrophy, and genome sequences of multiple isolates of Streptomyces thermoautotrophicus.</title>
        <authorList>
            <person name="MacKellar D.C."/>
            <person name="Lieber L."/>
            <person name="Norman J."/>
            <person name="Bolger A."/>
            <person name="Tobin C."/>
            <person name="Murray J.W."/>
            <person name="Chang R."/>
            <person name="Ford T."/>
            <person name="Nguyen P.Q."/>
            <person name="Woodward J."/>
            <person name="Permingeat H."/>
            <person name="Joshi N.S."/>
            <person name="Silver P.A."/>
            <person name="Usadel B."/>
            <person name="Rutherford A.W."/>
            <person name="Friesen M."/>
            <person name="Prell J."/>
        </authorList>
    </citation>
    <scope>NUCLEOTIDE SEQUENCE [LARGE SCALE GENOMIC DNA]</scope>
    <source>
        <strain evidence="6">H1</strain>
    </source>
</reference>
<dbReference type="GO" id="GO:0003677">
    <property type="term" value="F:DNA binding"/>
    <property type="evidence" value="ECO:0007669"/>
    <property type="project" value="UniProtKB-KW"/>
</dbReference>
<comment type="caution">
    <text evidence="5">The sequence shown here is derived from an EMBL/GenBank/DDBJ whole genome shotgun (WGS) entry which is preliminary data.</text>
</comment>
<dbReference type="InterPro" id="IPR016032">
    <property type="entry name" value="Sig_transdc_resp-reg_C-effctor"/>
</dbReference>
<dbReference type="InterPro" id="IPR001789">
    <property type="entry name" value="Sig_transdc_resp-reg_receiver"/>
</dbReference>
<dbReference type="Proteomes" id="UP000070188">
    <property type="component" value="Unassembled WGS sequence"/>
</dbReference>
<organism evidence="5 6">
    <name type="scientific">Carbonactinospora thermoautotrophica</name>
    <dbReference type="NCBI Taxonomy" id="1469144"/>
    <lineage>
        <taxon>Bacteria</taxon>
        <taxon>Bacillati</taxon>
        <taxon>Actinomycetota</taxon>
        <taxon>Actinomycetes</taxon>
        <taxon>Kitasatosporales</taxon>
        <taxon>Carbonactinosporaceae</taxon>
        <taxon>Carbonactinospora</taxon>
    </lineage>
</organism>
<evidence type="ECO:0000256" key="1">
    <source>
        <dbReference type="ARBA" id="ARBA00023125"/>
    </source>
</evidence>
<dbReference type="PRINTS" id="PR00038">
    <property type="entry name" value="HTHLUXR"/>
</dbReference>
<sequence length="198" mass="21382">MVHGFEDLLAALRRHRPDLLILDPVIASDGDPGPIAAVRHASPETAVIALTAETSPTAVAAALRAGAAGWLLKTISLAELVEAVRGVLREEYRVAPEVLSPALRAILAEDRASDQVTELIRRLTPREYQVLAYATQGLSSRAIAERLGLADSTVRKYIQRVLTKLQVHSILAAAALGRQAGLEKTDAVTPLRHKRRMP</sequence>
<evidence type="ECO:0000313" key="6">
    <source>
        <dbReference type="Proteomes" id="UP000070188"/>
    </source>
</evidence>
<accession>A0A132MVN0</accession>
<dbReference type="GO" id="GO:0006355">
    <property type="term" value="P:regulation of DNA-templated transcription"/>
    <property type="evidence" value="ECO:0007669"/>
    <property type="project" value="InterPro"/>
</dbReference>
<dbReference type="Pfam" id="PF00072">
    <property type="entry name" value="Response_reg"/>
    <property type="match status" value="1"/>
</dbReference>
<dbReference type="Gene3D" id="3.40.50.2300">
    <property type="match status" value="1"/>
</dbReference>
<dbReference type="PANTHER" id="PTHR43214">
    <property type="entry name" value="TWO-COMPONENT RESPONSE REGULATOR"/>
    <property type="match status" value="1"/>
</dbReference>
<feature type="modified residue" description="4-aspartylphosphate" evidence="2">
    <location>
        <position position="23"/>
    </location>
</feature>
<feature type="domain" description="HTH luxR-type" evidence="3">
    <location>
        <begin position="116"/>
        <end position="181"/>
    </location>
</feature>
<proteinExistence type="predicted"/>
<feature type="domain" description="Response regulatory" evidence="4">
    <location>
        <begin position="1"/>
        <end position="88"/>
    </location>
</feature>
<keyword evidence="6" id="KW-1185">Reference proteome</keyword>
<dbReference type="STRING" id="1469144.LI90_2460"/>
<dbReference type="InterPro" id="IPR000792">
    <property type="entry name" value="Tscrpt_reg_LuxR_C"/>
</dbReference>
<dbReference type="GO" id="GO:0000160">
    <property type="term" value="P:phosphorelay signal transduction system"/>
    <property type="evidence" value="ECO:0007669"/>
    <property type="project" value="InterPro"/>
</dbReference>
<dbReference type="SMART" id="SM00421">
    <property type="entry name" value="HTH_LUXR"/>
    <property type="match status" value="1"/>
</dbReference>
<name>A0A132MVN0_9ACTN</name>
<dbReference type="CDD" id="cd06170">
    <property type="entry name" value="LuxR_C_like"/>
    <property type="match status" value="1"/>
</dbReference>
<dbReference type="EMBL" id="LAXD01000001">
    <property type="protein sequence ID" value="KWX01432.1"/>
    <property type="molecule type" value="Genomic_DNA"/>
</dbReference>
<evidence type="ECO:0000256" key="2">
    <source>
        <dbReference type="PROSITE-ProRule" id="PRU00169"/>
    </source>
</evidence>
<dbReference type="PROSITE" id="PS50110">
    <property type="entry name" value="RESPONSE_REGULATORY"/>
    <property type="match status" value="1"/>
</dbReference>
<gene>
    <name evidence="5" type="ORF">LI90_2460</name>
</gene>
<dbReference type="PANTHER" id="PTHR43214:SF42">
    <property type="entry name" value="TRANSCRIPTIONAL REGULATORY PROTEIN DESR"/>
    <property type="match status" value="1"/>
</dbReference>
<dbReference type="InterPro" id="IPR011006">
    <property type="entry name" value="CheY-like_superfamily"/>
</dbReference>
<dbReference type="SUPFAM" id="SSF52172">
    <property type="entry name" value="CheY-like"/>
    <property type="match status" value="1"/>
</dbReference>
<dbReference type="InterPro" id="IPR039420">
    <property type="entry name" value="WalR-like"/>
</dbReference>
<evidence type="ECO:0000259" key="4">
    <source>
        <dbReference type="PROSITE" id="PS50110"/>
    </source>
</evidence>
<dbReference type="SUPFAM" id="SSF46894">
    <property type="entry name" value="C-terminal effector domain of the bipartite response regulators"/>
    <property type="match status" value="1"/>
</dbReference>
<dbReference type="PATRIC" id="fig|1469144.10.peg.2666"/>
<dbReference type="Pfam" id="PF00196">
    <property type="entry name" value="GerE"/>
    <property type="match status" value="1"/>
</dbReference>
<dbReference type="AlphaFoldDB" id="A0A132MVN0"/>
<dbReference type="PROSITE" id="PS50043">
    <property type="entry name" value="HTH_LUXR_2"/>
    <property type="match status" value="1"/>
</dbReference>